<feature type="transmembrane region" description="Helical" evidence="8">
    <location>
        <begin position="286"/>
        <end position="309"/>
    </location>
</feature>
<dbReference type="SMART" id="SM00388">
    <property type="entry name" value="HisKA"/>
    <property type="match status" value="1"/>
</dbReference>
<dbReference type="Gene3D" id="3.30.565.10">
    <property type="entry name" value="Histidine kinase-like ATPase, C-terminal domain"/>
    <property type="match status" value="1"/>
</dbReference>
<feature type="domain" description="PAC" evidence="11">
    <location>
        <begin position="527"/>
        <end position="577"/>
    </location>
</feature>
<dbReference type="GO" id="GO:0006355">
    <property type="term" value="P:regulation of DNA-templated transcription"/>
    <property type="evidence" value="ECO:0007669"/>
    <property type="project" value="InterPro"/>
</dbReference>
<dbReference type="HOGENOM" id="CLU_000445_114_71_4"/>
<dbReference type="InterPro" id="IPR000014">
    <property type="entry name" value="PAS"/>
</dbReference>
<evidence type="ECO:0000256" key="2">
    <source>
        <dbReference type="ARBA" id="ARBA00004429"/>
    </source>
</evidence>
<keyword evidence="8" id="KW-0472">Membrane</keyword>
<gene>
    <name evidence="12" type="ordered locus">BMA10229_0174</name>
</gene>
<feature type="compositionally biased region" description="Basic residues" evidence="7">
    <location>
        <begin position="47"/>
        <end position="60"/>
    </location>
</feature>
<evidence type="ECO:0000256" key="6">
    <source>
        <dbReference type="ARBA" id="ARBA00022777"/>
    </source>
</evidence>
<dbReference type="Gene3D" id="1.10.287.130">
    <property type="match status" value="1"/>
</dbReference>
<dbReference type="SMART" id="SM00387">
    <property type="entry name" value="HATPase_c"/>
    <property type="match status" value="1"/>
</dbReference>
<dbReference type="CDD" id="cd00082">
    <property type="entry name" value="HisKA"/>
    <property type="match status" value="1"/>
</dbReference>
<name>A2RWD0_BURM9</name>
<protein>
    <recommendedName>
        <fullName evidence="3">histidine kinase</fullName>
        <ecNumber evidence="3">2.7.13.3</ecNumber>
    </recommendedName>
</protein>
<dbReference type="PROSITE" id="PS50109">
    <property type="entry name" value="HIS_KIN"/>
    <property type="match status" value="1"/>
</dbReference>
<reference evidence="12 13" key="1">
    <citation type="submission" date="2007-01" db="EMBL/GenBank/DDBJ databases">
        <authorList>
            <person name="DeShazer D."/>
            <person name="Woods D.E."/>
            <person name="Nierman W.C."/>
        </authorList>
    </citation>
    <scope>NUCLEOTIDE SEQUENCE [LARGE SCALE GENOMIC DNA]</scope>
    <source>
        <strain evidence="12 13">NCTC 10229</strain>
    </source>
</reference>
<dbReference type="InterPro" id="IPR035965">
    <property type="entry name" value="PAS-like_dom_sf"/>
</dbReference>
<dbReference type="GO" id="GO:0005886">
    <property type="term" value="C:plasma membrane"/>
    <property type="evidence" value="ECO:0007669"/>
    <property type="project" value="UniProtKB-SubCell"/>
</dbReference>
<evidence type="ECO:0000313" key="12">
    <source>
        <dbReference type="EMBL" id="ABN00378.1"/>
    </source>
</evidence>
<dbReference type="Pfam" id="PF00512">
    <property type="entry name" value="HisKA"/>
    <property type="match status" value="1"/>
</dbReference>
<feature type="region of interest" description="Disordered" evidence="7">
    <location>
        <begin position="801"/>
        <end position="821"/>
    </location>
</feature>
<dbReference type="Pfam" id="PF13426">
    <property type="entry name" value="PAS_9"/>
    <property type="match status" value="1"/>
</dbReference>
<dbReference type="KEGG" id="bml:BMA10229_0174"/>
<dbReference type="InterPro" id="IPR007891">
    <property type="entry name" value="CHASE3"/>
</dbReference>
<dbReference type="InterPro" id="IPR001610">
    <property type="entry name" value="PAC"/>
</dbReference>
<evidence type="ECO:0000259" key="11">
    <source>
        <dbReference type="PROSITE" id="PS50113"/>
    </source>
</evidence>
<proteinExistence type="predicted"/>
<dbReference type="EC" id="2.7.13.3" evidence="3"/>
<dbReference type="PROSITE" id="PS50112">
    <property type="entry name" value="PAS"/>
    <property type="match status" value="2"/>
</dbReference>
<sequence length="821" mass="90672">MRPWYPSPNLQTSFVHRRLAPGAPIVPSARSSGLATAGVGKCLNRTGTRRVRPARRRASRTTRERPACAPARGEPGGGRIPRSSLQTTFWQRHLGGGEMASGIGRFGKRASRLIDFGLWAAAALLLLTAGVGALGTARLSDNEADIHRASEVISGLERLLALARDMETSQRGYILTGKTDYLQPYKAALPEIRKQFDALATLVQGDAVQQQRLATLRMLLEKKQHELAATIELRKTEGFDAAQAIVSSDAGKIFMDRARVMVNEMEATVQQQLRTLRDRARATRDIAIGVGLASGLLTLAVCVSFGYVMRRLLLVEAAAAHDLFEQRELLHVTLASIGDGVIATDVGGRITFFNRVAEEMTALCADAVVGQPIERVLMFRHATTQRVIDNPARVAVERRRTASLPAHTRFVGRSGGELPVDGNAAPTFDANGKLVGAVLIVRDVSERERAEERFRLAVEAAPTAMIMVGRDGRIVLVNSQAEKLFGYARGDMIGHGIDMLVPERFRAGHWAHRDAFFGNPDARPMGEGRDLFGLRRDGSEFPVEIGLNPITTSEGAFVLCSIADITARKRAELELRRRSEELARSNQDLEQFAYVASHDLQEPLRAVAGPLQLLQRRYQGQLDARADEFIGHAVDGATRMQSLIDDLLSYSRVGRLEDARRPVDCEHVLDEALRNLSAAIRESGAQVTHDPLPTVHGIEAQLVLLFQNLIGNAIKFRGKDRVARIHLEAHTRDDAWLLRVRDNGIGIDPQYFERIFLIFQRLHTRREYPGTGLGLALCKRIVEHHGGRIFVESEPGQGTTFSFTLSRPGADETRWPRDPRE</sequence>
<keyword evidence="4" id="KW-0597">Phosphoprotein</keyword>
<organism evidence="12 13">
    <name type="scientific">Burkholderia mallei (strain NCTC 10229)</name>
    <dbReference type="NCBI Taxonomy" id="412022"/>
    <lineage>
        <taxon>Bacteria</taxon>
        <taxon>Pseudomonadati</taxon>
        <taxon>Pseudomonadota</taxon>
        <taxon>Betaproteobacteria</taxon>
        <taxon>Burkholderiales</taxon>
        <taxon>Burkholderiaceae</taxon>
        <taxon>Burkholderia</taxon>
        <taxon>pseudomallei group</taxon>
    </lineage>
</organism>
<dbReference type="InterPro" id="IPR004358">
    <property type="entry name" value="Sig_transdc_His_kin-like_C"/>
</dbReference>
<dbReference type="PANTHER" id="PTHR43304">
    <property type="entry name" value="PHYTOCHROME-LIKE PROTEIN CPH1"/>
    <property type="match status" value="1"/>
</dbReference>
<dbReference type="InterPro" id="IPR036890">
    <property type="entry name" value="HATPase_C_sf"/>
</dbReference>
<feature type="transmembrane region" description="Helical" evidence="8">
    <location>
        <begin position="116"/>
        <end position="137"/>
    </location>
</feature>
<dbReference type="InterPro" id="IPR036097">
    <property type="entry name" value="HisK_dim/P_sf"/>
</dbReference>
<evidence type="ECO:0000256" key="1">
    <source>
        <dbReference type="ARBA" id="ARBA00000085"/>
    </source>
</evidence>
<dbReference type="SUPFAM" id="SSF55874">
    <property type="entry name" value="ATPase domain of HSP90 chaperone/DNA topoisomerase II/histidine kinase"/>
    <property type="match status" value="1"/>
</dbReference>
<dbReference type="SUPFAM" id="SSF47384">
    <property type="entry name" value="Homodimeric domain of signal transducing histidine kinase"/>
    <property type="match status" value="1"/>
</dbReference>
<comment type="catalytic activity">
    <reaction evidence="1">
        <text>ATP + protein L-histidine = ADP + protein N-phospho-L-histidine.</text>
        <dbReference type="EC" id="2.7.13.3"/>
    </reaction>
</comment>
<dbReference type="Pfam" id="PF02518">
    <property type="entry name" value="HATPase_c"/>
    <property type="match status" value="1"/>
</dbReference>
<keyword evidence="8" id="KW-1133">Transmembrane helix</keyword>
<dbReference type="Proteomes" id="UP000002283">
    <property type="component" value="Chromosome II"/>
</dbReference>
<keyword evidence="8" id="KW-0812">Transmembrane</keyword>
<dbReference type="PROSITE" id="PS50113">
    <property type="entry name" value="PAC"/>
    <property type="match status" value="2"/>
</dbReference>
<dbReference type="EMBL" id="CP000545">
    <property type="protein sequence ID" value="ABN00378.1"/>
    <property type="molecule type" value="Genomic_DNA"/>
</dbReference>
<feature type="domain" description="PAC" evidence="11">
    <location>
        <begin position="404"/>
        <end position="456"/>
    </location>
</feature>
<evidence type="ECO:0000313" key="13">
    <source>
        <dbReference type="Proteomes" id="UP000002283"/>
    </source>
</evidence>
<dbReference type="GO" id="GO:0000155">
    <property type="term" value="F:phosphorelay sensor kinase activity"/>
    <property type="evidence" value="ECO:0007669"/>
    <property type="project" value="InterPro"/>
</dbReference>
<evidence type="ECO:0000256" key="3">
    <source>
        <dbReference type="ARBA" id="ARBA00012438"/>
    </source>
</evidence>
<dbReference type="SUPFAM" id="SSF55785">
    <property type="entry name" value="PYP-like sensor domain (PAS domain)"/>
    <property type="match status" value="2"/>
</dbReference>
<feature type="domain" description="PAS" evidence="10">
    <location>
        <begin position="326"/>
        <end position="399"/>
    </location>
</feature>
<dbReference type="FunFam" id="3.30.565.10:FF:000006">
    <property type="entry name" value="Sensor histidine kinase WalK"/>
    <property type="match status" value="1"/>
</dbReference>
<dbReference type="CDD" id="cd00130">
    <property type="entry name" value="PAS"/>
    <property type="match status" value="2"/>
</dbReference>
<dbReference type="SMART" id="SM00086">
    <property type="entry name" value="PAC"/>
    <property type="match status" value="2"/>
</dbReference>
<dbReference type="InterPro" id="IPR013767">
    <property type="entry name" value="PAS_fold"/>
</dbReference>
<dbReference type="Pfam" id="PF05227">
    <property type="entry name" value="CHASE3"/>
    <property type="match status" value="1"/>
</dbReference>
<dbReference type="InterPro" id="IPR052162">
    <property type="entry name" value="Sensor_kinase/Photoreceptor"/>
</dbReference>
<dbReference type="NCBIfam" id="TIGR00229">
    <property type="entry name" value="sensory_box"/>
    <property type="match status" value="2"/>
</dbReference>
<dbReference type="AlphaFoldDB" id="A2RWD0"/>
<feature type="compositionally biased region" description="Basic and acidic residues" evidence="7">
    <location>
        <begin position="809"/>
        <end position="821"/>
    </location>
</feature>
<accession>A2RWD0</accession>
<feature type="region of interest" description="Disordered" evidence="7">
    <location>
        <begin position="47"/>
        <end position="83"/>
    </location>
</feature>
<dbReference type="InterPro" id="IPR000700">
    <property type="entry name" value="PAS-assoc_C"/>
</dbReference>
<dbReference type="PANTHER" id="PTHR43304:SF1">
    <property type="entry name" value="PAC DOMAIN-CONTAINING PROTEIN"/>
    <property type="match status" value="1"/>
</dbReference>
<evidence type="ECO:0000259" key="10">
    <source>
        <dbReference type="PROSITE" id="PS50112"/>
    </source>
</evidence>
<dbReference type="InterPro" id="IPR005467">
    <property type="entry name" value="His_kinase_dom"/>
</dbReference>
<feature type="domain" description="PAS" evidence="10">
    <location>
        <begin position="450"/>
        <end position="503"/>
    </location>
</feature>
<dbReference type="InterPro" id="IPR003594">
    <property type="entry name" value="HATPase_dom"/>
</dbReference>
<evidence type="ECO:0000259" key="9">
    <source>
        <dbReference type="PROSITE" id="PS50109"/>
    </source>
</evidence>
<comment type="subcellular location">
    <subcellularLocation>
        <location evidence="2">Cell inner membrane</location>
        <topology evidence="2">Multi-pass membrane protein</topology>
    </subcellularLocation>
</comment>
<dbReference type="CDD" id="cd19410">
    <property type="entry name" value="HK9-like_sensor"/>
    <property type="match status" value="1"/>
</dbReference>
<dbReference type="InterPro" id="IPR003661">
    <property type="entry name" value="HisK_dim/P_dom"/>
</dbReference>
<dbReference type="SMART" id="SM00091">
    <property type="entry name" value="PAS"/>
    <property type="match status" value="2"/>
</dbReference>
<evidence type="ECO:0000256" key="8">
    <source>
        <dbReference type="SAM" id="Phobius"/>
    </source>
</evidence>
<feature type="domain" description="Histidine kinase" evidence="9">
    <location>
        <begin position="595"/>
        <end position="809"/>
    </location>
</feature>
<dbReference type="PRINTS" id="PR00344">
    <property type="entry name" value="BCTRLSENSOR"/>
</dbReference>
<evidence type="ECO:0000256" key="4">
    <source>
        <dbReference type="ARBA" id="ARBA00022553"/>
    </source>
</evidence>
<evidence type="ECO:0000256" key="7">
    <source>
        <dbReference type="SAM" id="MobiDB-lite"/>
    </source>
</evidence>
<dbReference type="Gene3D" id="3.30.450.20">
    <property type="entry name" value="PAS domain"/>
    <property type="match status" value="2"/>
</dbReference>
<keyword evidence="5 12" id="KW-0808">Transferase</keyword>
<keyword evidence="6 12" id="KW-0418">Kinase</keyword>
<dbReference type="Pfam" id="PF00989">
    <property type="entry name" value="PAS"/>
    <property type="match status" value="1"/>
</dbReference>
<evidence type="ECO:0000256" key="5">
    <source>
        <dbReference type="ARBA" id="ARBA00022679"/>
    </source>
</evidence>